<gene>
    <name evidence="3" type="ORF">PCOR1329_LOCUS54372</name>
</gene>
<feature type="domain" description="NHR" evidence="2">
    <location>
        <begin position="37"/>
        <end position="164"/>
    </location>
</feature>
<feature type="non-terminal residue" evidence="3">
    <location>
        <position position="183"/>
    </location>
</feature>
<name>A0ABN9V3Q5_9DINO</name>
<evidence type="ECO:0000256" key="1">
    <source>
        <dbReference type="SAM" id="MobiDB-lite"/>
    </source>
</evidence>
<reference evidence="3" key="1">
    <citation type="submission" date="2023-10" db="EMBL/GenBank/DDBJ databases">
        <authorList>
            <person name="Chen Y."/>
            <person name="Shah S."/>
            <person name="Dougan E. K."/>
            <person name="Thang M."/>
            <person name="Chan C."/>
        </authorList>
    </citation>
    <scope>NUCLEOTIDE SEQUENCE [LARGE SCALE GENOMIC DNA]</scope>
</reference>
<keyword evidence="4" id="KW-1185">Reference proteome</keyword>
<dbReference type="Pfam" id="PF07177">
    <property type="entry name" value="Neuralized"/>
    <property type="match status" value="1"/>
</dbReference>
<dbReference type="Proteomes" id="UP001189429">
    <property type="component" value="Unassembled WGS sequence"/>
</dbReference>
<evidence type="ECO:0000259" key="2">
    <source>
        <dbReference type="Pfam" id="PF07177"/>
    </source>
</evidence>
<evidence type="ECO:0000313" key="4">
    <source>
        <dbReference type="Proteomes" id="UP001189429"/>
    </source>
</evidence>
<sequence length="183" mass="19024">MLRAAVALPAGTSDGAAPGEQRAAGDSQAPLTPPFSQVEVVRTVEGWVGGLGVGLTHRAPQELLAAGLPARASQVPGAFVVGYHGGVFLGGAEQPAAWQPDSLREGQRVGVLLTAGERRDLLVLVDGERALRVDGESLKAAGLRRAPLYAVVDVVNATSAVRLVERSSPPPRELWSAASPRDW</sequence>
<accession>A0ABN9V3Q5</accession>
<evidence type="ECO:0000313" key="3">
    <source>
        <dbReference type="EMBL" id="CAK0867437.1"/>
    </source>
</evidence>
<organism evidence="3 4">
    <name type="scientific">Prorocentrum cordatum</name>
    <dbReference type="NCBI Taxonomy" id="2364126"/>
    <lineage>
        <taxon>Eukaryota</taxon>
        <taxon>Sar</taxon>
        <taxon>Alveolata</taxon>
        <taxon>Dinophyceae</taxon>
        <taxon>Prorocentrales</taxon>
        <taxon>Prorocentraceae</taxon>
        <taxon>Prorocentrum</taxon>
    </lineage>
</organism>
<dbReference type="EMBL" id="CAUYUJ010016643">
    <property type="protein sequence ID" value="CAK0867437.1"/>
    <property type="molecule type" value="Genomic_DNA"/>
</dbReference>
<dbReference type="InterPro" id="IPR043136">
    <property type="entry name" value="B30.2/SPRY_sf"/>
</dbReference>
<proteinExistence type="predicted"/>
<comment type="caution">
    <text evidence="3">The sequence shown here is derived from an EMBL/GenBank/DDBJ whole genome shotgun (WGS) entry which is preliminary data.</text>
</comment>
<protein>
    <recommendedName>
        <fullName evidence="2">NHR domain-containing protein</fullName>
    </recommendedName>
</protein>
<dbReference type="Gene3D" id="2.60.120.920">
    <property type="match status" value="1"/>
</dbReference>
<dbReference type="InterPro" id="IPR006573">
    <property type="entry name" value="NHR_dom"/>
</dbReference>
<feature type="region of interest" description="Disordered" evidence="1">
    <location>
        <begin position="1"/>
        <end position="32"/>
    </location>
</feature>